<evidence type="ECO:0008006" key="3">
    <source>
        <dbReference type="Google" id="ProtNLM"/>
    </source>
</evidence>
<name>A0A7Y0E159_9PROT</name>
<accession>A0A7Y0E159</accession>
<keyword evidence="2" id="KW-1185">Reference proteome</keyword>
<evidence type="ECO:0000313" key="2">
    <source>
        <dbReference type="Proteomes" id="UP000539372"/>
    </source>
</evidence>
<dbReference type="RefSeq" id="WP_169624827.1">
    <property type="nucleotide sequence ID" value="NZ_JABBNT010000002.1"/>
</dbReference>
<evidence type="ECO:0000313" key="1">
    <source>
        <dbReference type="EMBL" id="NMM44551.1"/>
    </source>
</evidence>
<gene>
    <name evidence="1" type="ORF">HH303_08670</name>
</gene>
<dbReference type="Proteomes" id="UP000539372">
    <property type="component" value="Unassembled WGS sequence"/>
</dbReference>
<organism evidence="1 2">
    <name type="scientific">Pacificispira spongiicola</name>
    <dbReference type="NCBI Taxonomy" id="2729598"/>
    <lineage>
        <taxon>Bacteria</taxon>
        <taxon>Pseudomonadati</taxon>
        <taxon>Pseudomonadota</taxon>
        <taxon>Alphaproteobacteria</taxon>
        <taxon>Rhodospirillales</taxon>
        <taxon>Rhodospirillaceae</taxon>
        <taxon>Pacificispira</taxon>
    </lineage>
</organism>
<comment type="caution">
    <text evidence="1">The sequence shown here is derived from an EMBL/GenBank/DDBJ whole genome shotgun (WGS) entry which is preliminary data.</text>
</comment>
<proteinExistence type="predicted"/>
<dbReference type="EMBL" id="JABBNT010000002">
    <property type="protein sequence ID" value="NMM44551.1"/>
    <property type="molecule type" value="Genomic_DNA"/>
</dbReference>
<protein>
    <recommendedName>
        <fullName evidence="3">PilZ domain-containing protein</fullName>
    </recommendedName>
</protein>
<sequence length="107" mass="11653">MIDSSIETGSTTVDRRDAARLTTVLPVLEIDGKFRHLLDCSAHGFRAELPERFRKIGVTATGILHFNAAGHSVHKTISFEVIHVLGAAVGVRFEVLHTKTEASGTLF</sequence>
<reference evidence="1 2" key="1">
    <citation type="submission" date="2020-04" db="EMBL/GenBank/DDBJ databases">
        <title>Rhodospirillaceae bacterium KN72 isolated from deep sea.</title>
        <authorList>
            <person name="Zhang D.-C."/>
        </authorList>
    </citation>
    <scope>NUCLEOTIDE SEQUENCE [LARGE SCALE GENOMIC DNA]</scope>
    <source>
        <strain evidence="1 2">KN72</strain>
    </source>
</reference>
<dbReference type="AlphaFoldDB" id="A0A7Y0E159"/>